<feature type="compositionally biased region" description="Pro residues" evidence="1">
    <location>
        <begin position="17"/>
        <end position="26"/>
    </location>
</feature>
<evidence type="ECO:0000256" key="1">
    <source>
        <dbReference type="SAM" id="MobiDB-lite"/>
    </source>
</evidence>
<dbReference type="EMBL" id="JAFEKC020000017">
    <property type="protein sequence ID" value="KAK0510214.1"/>
    <property type="molecule type" value="Genomic_DNA"/>
</dbReference>
<evidence type="ECO:0000313" key="2">
    <source>
        <dbReference type="EMBL" id="KAK0510214.1"/>
    </source>
</evidence>
<dbReference type="Proteomes" id="UP001166286">
    <property type="component" value="Unassembled WGS sequence"/>
</dbReference>
<dbReference type="AlphaFoldDB" id="A0AA39QYC2"/>
<organism evidence="2 3">
    <name type="scientific">Cladonia borealis</name>
    <dbReference type="NCBI Taxonomy" id="184061"/>
    <lineage>
        <taxon>Eukaryota</taxon>
        <taxon>Fungi</taxon>
        <taxon>Dikarya</taxon>
        <taxon>Ascomycota</taxon>
        <taxon>Pezizomycotina</taxon>
        <taxon>Lecanoromycetes</taxon>
        <taxon>OSLEUM clade</taxon>
        <taxon>Lecanoromycetidae</taxon>
        <taxon>Lecanorales</taxon>
        <taxon>Lecanorineae</taxon>
        <taxon>Cladoniaceae</taxon>
        <taxon>Cladonia</taxon>
    </lineage>
</organism>
<evidence type="ECO:0000313" key="3">
    <source>
        <dbReference type="Proteomes" id="UP001166286"/>
    </source>
</evidence>
<comment type="caution">
    <text evidence="2">The sequence shown here is derived from an EMBL/GenBank/DDBJ whole genome shotgun (WGS) entry which is preliminary data.</text>
</comment>
<feature type="region of interest" description="Disordered" evidence="1">
    <location>
        <begin position="15"/>
        <end position="35"/>
    </location>
</feature>
<protein>
    <submittedName>
        <fullName evidence="2">Uncharacterized protein</fullName>
    </submittedName>
</protein>
<name>A0AA39QYC2_9LECA</name>
<reference evidence="2" key="1">
    <citation type="submission" date="2023-03" db="EMBL/GenBank/DDBJ databases">
        <title>Complete genome of Cladonia borealis.</title>
        <authorList>
            <person name="Park H."/>
        </authorList>
    </citation>
    <scope>NUCLEOTIDE SEQUENCE</scope>
    <source>
        <strain evidence="2">ANT050790</strain>
    </source>
</reference>
<accession>A0AA39QYC2</accession>
<keyword evidence="3" id="KW-1185">Reference proteome</keyword>
<gene>
    <name evidence="2" type="ORF">JMJ35_007608</name>
</gene>
<sequence>MADDALHARFTALLQSLPPPSSPSPRTPQYSTHSNNADNIERYLHEDSHTKWGFIIYRCTYASDADWAVFMDRLRYRTSSALETYNGLDMLDSLLPFTVIEDRQAFDNATAATVRDHFKRWVASAPQEEQSQNASAGLSQRYRYCVQVDKMALEAVIRDAPAPPAVDASRKGWVNLVWRDWVPIDEEGEGEEPLEGNVEGWMRVAYQSVMLDMYALLRDLNSWFIEYRRPPEVVCA</sequence>
<proteinExistence type="predicted"/>